<comment type="caution">
    <text evidence="1">The sequence shown here is derived from an EMBL/GenBank/DDBJ whole genome shotgun (WGS) entry which is preliminary data.</text>
</comment>
<dbReference type="GO" id="GO:0008168">
    <property type="term" value="F:methyltransferase activity"/>
    <property type="evidence" value="ECO:0007669"/>
    <property type="project" value="UniProtKB-KW"/>
</dbReference>
<dbReference type="InterPro" id="IPR024019">
    <property type="entry name" value="CHP04096"/>
</dbReference>
<dbReference type="NCBIfam" id="TIGR04096">
    <property type="entry name" value="dnd_rel_methyl"/>
    <property type="match status" value="1"/>
</dbReference>
<keyword evidence="1" id="KW-0808">Transferase</keyword>
<sequence length="467" mass="53709">MLMELGLLDRELTFFDYGCGHGADVQLVREMGISADGWDPVHAQIESKKKADVVNLGYVLNVIEDPAERTETLIDAWHHANRILIVSTMVAGQESYTTTTREFGDGILTKRNTFQKHFEQSELQFLIEECLGYEADAINVGIFVVFRDPADRQTFLLRRVRRRRVLNFATIPRLRLADAPSERHTRLELLAERNREQLDLLWQRTLELGRYPSSEEFAPLETLLKAVGSKRTLDRLCAAFFDTEALSLARNRRIEDVLVYLAMTHFRGKPKLKELEAALKEDVRVLFGSFAAANQQARELLFAAGKAENIQQLAEEREFGCNEPDHFTLHESLLDDLPPVLRIYVQCASLLYGDPHQSDLIKIHKKSGKVSLLFFEGFLEKQVPELRSRVKISLRTRRVQVFSYGTHDNRQFLIFKDRYLANTHPAYKEAKRFSRKLQILGLEPEDWPHGMTPVQMKELAGRINSKA</sequence>
<protein>
    <submittedName>
        <fullName evidence="1">DNA phosphorothioation-associated putative methyltransferase</fullName>
    </submittedName>
</protein>
<keyword evidence="2" id="KW-1185">Reference proteome</keyword>
<name>A0ABP9NRD6_9BACT</name>
<dbReference type="GO" id="GO:0032259">
    <property type="term" value="P:methylation"/>
    <property type="evidence" value="ECO:0007669"/>
    <property type="project" value="UniProtKB-KW"/>
</dbReference>
<accession>A0ABP9NRD6</accession>
<evidence type="ECO:0000313" key="2">
    <source>
        <dbReference type="Proteomes" id="UP001499852"/>
    </source>
</evidence>
<dbReference type="RefSeq" id="WP_345734320.1">
    <property type="nucleotide sequence ID" value="NZ_BAABIA010000001.1"/>
</dbReference>
<evidence type="ECO:0000313" key="1">
    <source>
        <dbReference type="EMBL" id="GAA5132242.1"/>
    </source>
</evidence>
<organism evidence="1 2">
    <name type="scientific">Prosthecobacter algae</name>
    <dbReference type="NCBI Taxonomy" id="1144682"/>
    <lineage>
        <taxon>Bacteria</taxon>
        <taxon>Pseudomonadati</taxon>
        <taxon>Verrucomicrobiota</taxon>
        <taxon>Verrucomicrobiia</taxon>
        <taxon>Verrucomicrobiales</taxon>
        <taxon>Verrucomicrobiaceae</taxon>
        <taxon>Prosthecobacter</taxon>
    </lineage>
</organism>
<dbReference type="EMBL" id="BAABIA010000001">
    <property type="protein sequence ID" value="GAA5132242.1"/>
    <property type="molecule type" value="Genomic_DNA"/>
</dbReference>
<dbReference type="Proteomes" id="UP001499852">
    <property type="component" value="Unassembled WGS sequence"/>
</dbReference>
<gene>
    <name evidence="1" type="ORF">GCM10023213_00040</name>
</gene>
<keyword evidence="1" id="KW-0489">Methyltransferase</keyword>
<proteinExistence type="predicted"/>
<reference evidence="2" key="1">
    <citation type="journal article" date="2019" name="Int. J. Syst. Evol. Microbiol.">
        <title>The Global Catalogue of Microorganisms (GCM) 10K type strain sequencing project: providing services to taxonomists for standard genome sequencing and annotation.</title>
        <authorList>
            <consortium name="The Broad Institute Genomics Platform"/>
            <consortium name="The Broad Institute Genome Sequencing Center for Infectious Disease"/>
            <person name="Wu L."/>
            <person name="Ma J."/>
        </authorList>
    </citation>
    <scope>NUCLEOTIDE SEQUENCE [LARGE SCALE GENOMIC DNA]</scope>
    <source>
        <strain evidence="2">JCM 18053</strain>
    </source>
</reference>